<dbReference type="PANTHER" id="PTHR45586:SF1">
    <property type="entry name" value="LIPOPOLYSACCHARIDE ASSEMBLY PROTEIN B"/>
    <property type="match status" value="1"/>
</dbReference>
<dbReference type="InterPro" id="IPR011990">
    <property type="entry name" value="TPR-like_helical_dom_sf"/>
</dbReference>
<dbReference type="PROSITE" id="PS50005">
    <property type="entry name" value="TPR"/>
    <property type="match status" value="1"/>
</dbReference>
<keyword evidence="4" id="KW-0812">Transmembrane</keyword>
<dbReference type="Pfam" id="PF05036">
    <property type="entry name" value="SPOR"/>
    <property type="match status" value="1"/>
</dbReference>
<dbReference type="PROSITE" id="PS51724">
    <property type="entry name" value="SPOR"/>
    <property type="match status" value="1"/>
</dbReference>
<proteinExistence type="predicted"/>
<feature type="transmembrane region" description="Helical" evidence="4">
    <location>
        <begin position="6"/>
        <end position="21"/>
    </location>
</feature>
<dbReference type="Pfam" id="PF14559">
    <property type="entry name" value="TPR_19"/>
    <property type="match status" value="1"/>
</dbReference>
<dbReference type="Pfam" id="PF13174">
    <property type="entry name" value="TPR_6"/>
    <property type="match status" value="2"/>
</dbReference>
<dbReference type="InterPro" id="IPR036680">
    <property type="entry name" value="SPOR-like_sf"/>
</dbReference>
<keyword evidence="1" id="KW-0677">Repeat</keyword>
<organism evidence="6 7">
    <name type="scientific">candidate division WOR-3 bacterium 4484_100</name>
    <dbReference type="NCBI Taxonomy" id="1936077"/>
    <lineage>
        <taxon>Bacteria</taxon>
        <taxon>Bacteria division WOR-3</taxon>
    </lineage>
</organism>
<dbReference type="SUPFAM" id="SSF110997">
    <property type="entry name" value="Sporulation related repeat"/>
    <property type="match status" value="1"/>
</dbReference>
<dbReference type="SMART" id="SM00028">
    <property type="entry name" value="TPR"/>
    <property type="match status" value="4"/>
</dbReference>
<gene>
    <name evidence="6" type="ORF">BXT86_04645</name>
</gene>
<dbReference type="InterPro" id="IPR051012">
    <property type="entry name" value="CellSynth/LPSAsmb/PSIAsmb"/>
</dbReference>
<dbReference type="Proteomes" id="UP000191663">
    <property type="component" value="Unassembled WGS sequence"/>
</dbReference>
<evidence type="ECO:0000313" key="7">
    <source>
        <dbReference type="Proteomes" id="UP000191663"/>
    </source>
</evidence>
<evidence type="ECO:0000259" key="5">
    <source>
        <dbReference type="PROSITE" id="PS51724"/>
    </source>
</evidence>
<keyword evidence="4" id="KW-1133">Transmembrane helix</keyword>
<dbReference type="PANTHER" id="PTHR45586">
    <property type="entry name" value="TPR REPEAT-CONTAINING PROTEIN PA4667"/>
    <property type="match status" value="1"/>
</dbReference>
<evidence type="ECO:0000313" key="6">
    <source>
        <dbReference type="EMBL" id="OPX17783.1"/>
    </source>
</evidence>
<dbReference type="InterPro" id="IPR007730">
    <property type="entry name" value="SPOR-like_dom"/>
</dbReference>
<dbReference type="InterPro" id="IPR019734">
    <property type="entry name" value="TPR_rpt"/>
</dbReference>
<dbReference type="Gene3D" id="3.30.70.1070">
    <property type="entry name" value="Sporulation related repeat"/>
    <property type="match status" value="1"/>
</dbReference>
<protein>
    <recommendedName>
        <fullName evidence="5">SPOR domain-containing protein</fullName>
    </recommendedName>
</protein>
<dbReference type="Gene3D" id="1.25.40.10">
    <property type="entry name" value="Tetratricopeptide repeat domain"/>
    <property type="match status" value="3"/>
</dbReference>
<feature type="repeat" description="TPR" evidence="3">
    <location>
        <begin position="212"/>
        <end position="245"/>
    </location>
</feature>
<sequence length="518" mass="60710">MTTLIIIIVALIALVLYLYFYRRKEKISGYNPYLEALTALLDNNKELALKKLKETVSVSSDLIDPYIRLGNLYRKMGDIPRAIQIHQSLTVRPTLKKSEEKRIYYALVQDLLEAHRPLKAVSYLKEILKIDKNDPFALKMILRIYEDMGNFKDCITIYEDKNFKPKEKKRQAFYYASLANKILEGLSQDDQDSEKEALNLLNRASKIDPNSLTTLYYTANYFENKGELKKAREYYLKIMEFHPDYAFMIIPRFEKVYFELGEFDDIISIYERIYNKSPKNFSVGFALANLYEKKNDIESAKDIYQKLGEAYPETVVPKLSLLRLMIDDDTIKEKIYDIENYNKVINDYPQSRFVGLSYLEIAKYYIARNDYQNAITTLNTILEKFSDVDFKDELLFWLGIAYMNTDKEKKGKEIFAELREKYPESIWSERAKDVIAGEIPAEEYYTVQVGSYIKKENAKRYAEKIRKKGFEVRVVKALVLGKTYHRVWVGKFNTVEEAKQFSRKLDSLGIKGNVVKGY</sequence>
<name>A0A1V4QEJ3_UNCW3</name>
<evidence type="ECO:0000256" key="4">
    <source>
        <dbReference type="SAM" id="Phobius"/>
    </source>
</evidence>
<keyword evidence="4" id="KW-0472">Membrane</keyword>
<reference evidence="7" key="1">
    <citation type="submission" date="2017-01" db="EMBL/GenBank/DDBJ databases">
        <title>Novel pathways for hydrocarbon cycling and metabolic interdependencies in hydrothermal sediment communities.</title>
        <authorList>
            <person name="Dombrowski N."/>
            <person name="Seitz K."/>
            <person name="Teske A."/>
            <person name="Baker B."/>
        </authorList>
    </citation>
    <scope>NUCLEOTIDE SEQUENCE [LARGE SCALE GENOMIC DNA]</scope>
</reference>
<feature type="domain" description="SPOR" evidence="5">
    <location>
        <begin position="439"/>
        <end position="517"/>
    </location>
</feature>
<dbReference type="GO" id="GO:0042834">
    <property type="term" value="F:peptidoglycan binding"/>
    <property type="evidence" value="ECO:0007669"/>
    <property type="project" value="InterPro"/>
</dbReference>
<dbReference type="Pfam" id="PF13176">
    <property type="entry name" value="TPR_7"/>
    <property type="match status" value="1"/>
</dbReference>
<dbReference type="EMBL" id="MUKB01000077">
    <property type="protein sequence ID" value="OPX17783.1"/>
    <property type="molecule type" value="Genomic_DNA"/>
</dbReference>
<evidence type="ECO:0000256" key="1">
    <source>
        <dbReference type="ARBA" id="ARBA00022737"/>
    </source>
</evidence>
<accession>A0A1V4QEJ3</accession>
<evidence type="ECO:0000256" key="3">
    <source>
        <dbReference type="PROSITE-ProRule" id="PRU00339"/>
    </source>
</evidence>
<evidence type="ECO:0000256" key="2">
    <source>
        <dbReference type="ARBA" id="ARBA00022803"/>
    </source>
</evidence>
<dbReference type="SUPFAM" id="SSF48452">
    <property type="entry name" value="TPR-like"/>
    <property type="match status" value="1"/>
</dbReference>
<dbReference type="AlphaFoldDB" id="A0A1V4QEJ3"/>
<keyword evidence="2 3" id="KW-0802">TPR repeat</keyword>
<comment type="caution">
    <text evidence="6">The sequence shown here is derived from an EMBL/GenBank/DDBJ whole genome shotgun (WGS) entry which is preliminary data.</text>
</comment>